<reference evidence="4" key="1">
    <citation type="journal article" date="2011" name="J. Bacteriol.">
        <title>Genome sequences of eight morphologically diverse alphaproteobacteria.</title>
        <authorList>
            <consortium name="US DOE Joint Genome Institute"/>
            <person name="Brown P.J."/>
            <person name="Kysela D.T."/>
            <person name="Buechlein A."/>
            <person name="Hemmerich C."/>
            <person name="Brun Y.V."/>
        </authorList>
    </citation>
    <scope>NUCLEOTIDE SEQUENCE [LARGE SCALE GENOMIC DNA]</scope>
    <source>
        <strain evidence="4">ATCC 17100 / ATH 3.1.1 / DSM 162 / LMG 4299</strain>
    </source>
</reference>
<dbReference type="eggNOG" id="COG3703">
    <property type="taxonomic scope" value="Bacteria"/>
</dbReference>
<evidence type="ECO:0000256" key="2">
    <source>
        <dbReference type="ARBA" id="ARBA00023239"/>
    </source>
</evidence>
<evidence type="ECO:0000313" key="3">
    <source>
        <dbReference type="EMBL" id="ADP72254.1"/>
    </source>
</evidence>
<dbReference type="KEGG" id="rva:Rvan_3050"/>
<accession>E3I0D6</accession>
<dbReference type="SUPFAM" id="SSF110857">
    <property type="entry name" value="Gamma-glutamyl cyclotransferase-like"/>
    <property type="match status" value="1"/>
</dbReference>
<dbReference type="RefSeq" id="WP_013420623.1">
    <property type="nucleotide sequence ID" value="NC_014664.1"/>
</dbReference>
<keyword evidence="2" id="KW-0456">Lyase</keyword>
<dbReference type="CDD" id="cd06661">
    <property type="entry name" value="GGCT_like"/>
    <property type="match status" value="1"/>
</dbReference>
<sequence>MDLWIFGYGSLMWRPGFVFEESSRALLEGAHRELCCYSFIHRGTKSVPGLVLGLDKGGQCEGMAFRVPRRLDLDTRHYLKRRENMNNVYTAVKRPVKLLDGSGRTVLALSFLMGRHHRQYTGLLPLETQASIVRRSVGRAGPNIDYVVNTVQHLRRLGVHDARLEPLMAMLGHSVTKDCMLGGECAPARKGPAFDVARPLG</sequence>
<dbReference type="HOGENOM" id="CLU_070703_1_1_5"/>
<dbReference type="GO" id="GO:0006751">
    <property type="term" value="P:glutathione catabolic process"/>
    <property type="evidence" value="ECO:0007669"/>
    <property type="project" value="InterPro"/>
</dbReference>
<evidence type="ECO:0000256" key="1">
    <source>
        <dbReference type="ARBA" id="ARBA00012344"/>
    </source>
</evidence>
<dbReference type="EMBL" id="CP002292">
    <property type="protein sequence ID" value="ADP72254.1"/>
    <property type="molecule type" value="Genomic_DNA"/>
</dbReference>
<dbReference type="InterPro" id="IPR036568">
    <property type="entry name" value="GGCT-like_sf"/>
</dbReference>
<dbReference type="GO" id="GO:0061928">
    <property type="term" value="F:glutathione specific gamma-glutamylcyclotransferase activity"/>
    <property type="evidence" value="ECO:0007669"/>
    <property type="project" value="UniProtKB-EC"/>
</dbReference>
<evidence type="ECO:0000313" key="4">
    <source>
        <dbReference type="Proteomes" id="UP000001399"/>
    </source>
</evidence>
<protein>
    <recommendedName>
        <fullName evidence="1">glutathione-specific gamma-glutamylcyclotransferase</fullName>
        <ecNumber evidence="1">4.3.2.7</ecNumber>
    </recommendedName>
</protein>
<dbReference type="Proteomes" id="UP000001399">
    <property type="component" value="Chromosome"/>
</dbReference>
<dbReference type="AlphaFoldDB" id="E3I0D6"/>
<organism evidence="3 4">
    <name type="scientific">Rhodomicrobium vannielii (strain ATCC 17100 / DSM 162 / LMG 4299 / NCIMB 10020 / ATH 3.1.1)</name>
    <dbReference type="NCBI Taxonomy" id="648757"/>
    <lineage>
        <taxon>Bacteria</taxon>
        <taxon>Pseudomonadati</taxon>
        <taxon>Pseudomonadota</taxon>
        <taxon>Alphaproteobacteria</taxon>
        <taxon>Hyphomicrobiales</taxon>
        <taxon>Hyphomicrobiaceae</taxon>
        <taxon>Rhodomicrobium</taxon>
    </lineage>
</organism>
<name>E3I0D6_RHOVT</name>
<keyword evidence="4" id="KW-1185">Reference proteome</keyword>
<proteinExistence type="predicted"/>
<dbReference type="Gene3D" id="3.10.490.10">
    <property type="entry name" value="Gamma-glutamyl cyclotransferase-like"/>
    <property type="match status" value="1"/>
</dbReference>
<dbReference type="EC" id="4.3.2.7" evidence="1"/>
<dbReference type="PANTHER" id="PTHR12192">
    <property type="entry name" value="CATION TRANSPORT PROTEIN CHAC-RELATED"/>
    <property type="match status" value="1"/>
</dbReference>
<dbReference type="InterPro" id="IPR006840">
    <property type="entry name" value="ChaC"/>
</dbReference>
<dbReference type="STRING" id="648757.Rvan_3050"/>
<gene>
    <name evidence="3" type="ordered locus">Rvan_3050</name>
</gene>
<dbReference type="PANTHER" id="PTHR12192:SF2">
    <property type="entry name" value="GLUTATHIONE-SPECIFIC GAMMA-GLUTAMYLCYCLOTRANSFERASE 2"/>
    <property type="match status" value="1"/>
</dbReference>
<dbReference type="InterPro" id="IPR013024">
    <property type="entry name" value="GGCT-like"/>
</dbReference>
<dbReference type="GO" id="GO:0005737">
    <property type="term" value="C:cytoplasm"/>
    <property type="evidence" value="ECO:0007669"/>
    <property type="project" value="TreeGrafter"/>
</dbReference>
<dbReference type="Pfam" id="PF04752">
    <property type="entry name" value="ChaC"/>
    <property type="match status" value="1"/>
</dbReference>